<dbReference type="InterPro" id="IPR015797">
    <property type="entry name" value="NUDIX_hydrolase-like_dom_sf"/>
</dbReference>
<dbReference type="PROSITE" id="PS00893">
    <property type="entry name" value="NUDIX_BOX"/>
    <property type="match status" value="1"/>
</dbReference>
<gene>
    <name evidence="4" type="ORF">GHI93_00375</name>
</gene>
<comment type="similarity">
    <text evidence="1">Belongs to the Nudix hydrolase family.</text>
</comment>
<comment type="caution">
    <text evidence="4">The sequence shown here is derived from an EMBL/GenBank/DDBJ whole genome shotgun (WGS) entry which is preliminary data.</text>
</comment>
<organism evidence="4 5">
    <name type="scientific">Lactococcus hircilactis</name>
    <dbReference type="NCBI Taxonomy" id="1494462"/>
    <lineage>
        <taxon>Bacteria</taxon>
        <taxon>Bacillati</taxon>
        <taxon>Bacillota</taxon>
        <taxon>Bacilli</taxon>
        <taxon>Lactobacillales</taxon>
        <taxon>Streptococcaceae</taxon>
        <taxon>Lactococcus</taxon>
    </lineage>
</organism>
<dbReference type="OrthoDB" id="9786141at2"/>
<keyword evidence="5" id="KW-1185">Reference proteome</keyword>
<protein>
    <submittedName>
        <fullName evidence="4">NUDIX domain-containing protein</fullName>
    </submittedName>
</protein>
<feature type="domain" description="Nudix hydrolase" evidence="3">
    <location>
        <begin position="32"/>
        <end position="173"/>
    </location>
</feature>
<dbReference type="CDD" id="cd18873">
    <property type="entry name" value="NUDIX_NadM_like"/>
    <property type="match status" value="1"/>
</dbReference>
<reference evidence="4 5" key="1">
    <citation type="submission" date="2019-10" db="EMBL/GenBank/DDBJ databases">
        <authorList>
            <person name="Dong K."/>
        </authorList>
    </citation>
    <scope>NUCLEOTIDE SEQUENCE [LARGE SCALE GENOMIC DNA]</scope>
    <source>
        <strain evidence="4 5">DSM 28960</strain>
    </source>
</reference>
<dbReference type="Proteomes" id="UP000439550">
    <property type="component" value="Unassembled WGS sequence"/>
</dbReference>
<evidence type="ECO:0000313" key="5">
    <source>
        <dbReference type="Proteomes" id="UP000439550"/>
    </source>
</evidence>
<proteinExistence type="inferred from homology"/>
<dbReference type="InterPro" id="IPR020084">
    <property type="entry name" value="NUDIX_hydrolase_CS"/>
</dbReference>
<dbReference type="Pfam" id="PF00293">
    <property type="entry name" value="NUDIX"/>
    <property type="match status" value="1"/>
</dbReference>
<dbReference type="EMBL" id="WITJ01000001">
    <property type="protein sequence ID" value="MQW38405.1"/>
    <property type="molecule type" value="Genomic_DNA"/>
</dbReference>
<dbReference type="GO" id="GO:0016787">
    <property type="term" value="F:hydrolase activity"/>
    <property type="evidence" value="ECO:0007669"/>
    <property type="project" value="UniProtKB-KW"/>
</dbReference>
<name>A0A7X1Z6D5_9LACT</name>
<dbReference type="InterPro" id="IPR000086">
    <property type="entry name" value="NUDIX_hydrolase_dom"/>
</dbReference>
<accession>A0A7X1Z6D5</accession>
<dbReference type="PANTHER" id="PTHR43736:SF1">
    <property type="entry name" value="DIHYDRONEOPTERIN TRIPHOSPHATE DIPHOSPHATASE"/>
    <property type="match status" value="1"/>
</dbReference>
<dbReference type="PROSITE" id="PS51462">
    <property type="entry name" value="NUDIX"/>
    <property type="match status" value="1"/>
</dbReference>
<dbReference type="Gene3D" id="1.10.287.1030">
    <property type="entry name" value="Nudix-associated domain"/>
    <property type="match status" value="1"/>
</dbReference>
<evidence type="ECO:0000256" key="2">
    <source>
        <dbReference type="ARBA" id="ARBA00022801"/>
    </source>
</evidence>
<dbReference type="PANTHER" id="PTHR43736">
    <property type="entry name" value="ADP-RIBOSE PYROPHOSPHATASE"/>
    <property type="match status" value="1"/>
</dbReference>
<dbReference type="SUPFAM" id="SSF55811">
    <property type="entry name" value="Nudix"/>
    <property type="match status" value="1"/>
</dbReference>
<keyword evidence="2" id="KW-0378">Hydrolase</keyword>
<evidence type="ECO:0000259" key="3">
    <source>
        <dbReference type="PROSITE" id="PS51462"/>
    </source>
</evidence>
<sequence length="271" mass="31444">MTENQYYEQEATASEFLEWYKTQDIKKYEKPSVTIDNVIFAFDKKENQLKLLLIKRAAHPFKDKYALPGGFINPNEDAKEAAKRETFEETNVKIESENQMWQIGAFSTPFRDPRGWTITIAHTTFLYPFVDPKAGDDASACEWVSIIPAENKKQLPYFMTQDKKIIHLDQDLAFDHAQIIKTTFKRIKSSLTFNADVAKVLGPTFTSNQLKKLFFYFDPKFNETYNPSNIVTTYVKRLEIFQKVGQITINEQSSGRPKTLFSFNPEQENNV</sequence>
<dbReference type="RefSeq" id="WP_153494570.1">
    <property type="nucleotide sequence ID" value="NZ_CAXYUY010000005.1"/>
</dbReference>
<evidence type="ECO:0000313" key="4">
    <source>
        <dbReference type="EMBL" id="MQW38405.1"/>
    </source>
</evidence>
<dbReference type="AlphaFoldDB" id="A0A7X1Z6D5"/>
<evidence type="ECO:0000256" key="1">
    <source>
        <dbReference type="ARBA" id="ARBA00005582"/>
    </source>
</evidence>
<dbReference type="Gene3D" id="3.90.79.10">
    <property type="entry name" value="Nucleoside Triphosphate Pyrophosphohydrolase"/>
    <property type="match status" value="1"/>
</dbReference>